<protein>
    <submittedName>
        <fullName evidence="1">Uncharacterized protein</fullName>
    </submittedName>
</protein>
<reference evidence="1 2" key="1">
    <citation type="journal article" date="2011" name="J. Bacteriol.">
        <title>Complete genome sequence of the industrial strain Bacillus megaterium WSH-002.</title>
        <authorList>
            <person name="Liu L."/>
            <person name="Li Y."/>
            <person name="Zhang J."/>
            <person name="Zou W."/>
            <person name="Zhou Z."/>
            <person name="Liu J."/>
            <person name="Li X."/>
            <person name="Wang L."/>
            <person name="Chen J."/>
        </authorList>
    </citation>
    <scope>NUCLEOTIDE SEQUENCE [LARGE SCALE GENOMIC DNA]</scope>
    <source>
        <strain evidence="1 2">WSH-002</strain>
    </source>
</reference>
<dbReference type="AlphaFoldDB" id="A0A8D4BHK0"/>
<gene>
    <name evidence="1" type="ORF">BMWSH_0347</name>
</gene>
<sequence>MNDVKVYMKAFSKSSLSNLKKVFQKIIRQIPSLSIARMKKGGN</sequence>
<dbReference type="Proteomes" id="UP000001283">
    <property type="component" value="Chromosome"/>
</dbReference>
<accession>A0A8D4BHK0</accession>
<dbReference type="KEGG" id="bmh:BMWSH_0347"/>
<organism evidence="1 2">
    <name type="scientific">Priestia megaterium (strain WSH-002)</name>
    <name type="common">Bacillus megaterium</name>
    <dbReference type="NCBI Taxonomy" id="1006007"/>
    <lineage>
        <taxon>Bacteria</taxon>
        <taxon>Bacillati</taxon>
        <taxon>Bacillota</taxon>
        <taxon>Bacilli</taxon>
        <taxon>Bacillales</taxon>
        <taxon>Bacillaceae</taxon>
        <taxon>Priestia</taxon>
    </lineage>
</organism>
<dbReference type="EMBL" id="CP003017">
    <property type="protein sequence ID" value="AEN87231.1"/>
    <property type="molecule type" value="Genomic_DNA"/>
</dbReference>
<name>A0A8D4BHK0_PRIMW</name>
<evidence type="ECO:0000313" key="1">
    <source>
        <dbReference type="EMBL" id="AEN87231.1"/>
    </source>
</evidence>
<proteinExistence type="predicted"/>
<evidence type="ECO:0000313" key="2">
    <source>
        <dbReference type="Proteomes" id="UP000001283"/>
    </source>
</evidence>